<name>A0A2V2ZYZ5_9BACI</name>
<gene>
    <name evidence="2" type="ORF">DFO73_105149</name>
</gene>
<feature type="transmembrane region" description="Helical" evidence="1">
    <location>
        <begin position="83"/>
        <end position="102"/>
    </location>
</feature>
<evidence type="ECO:0000313" key="2">
    <source>
        <dbReference type="EMBL" id="PWW28912.1"/>
    </source>
</evidence>
<evidence type="ECO:0000313" key="3">
    <source>
        <dbReference type="Proteomes" id="UP000247150"/>
    </source>
</evidence>
<proteinExistence type="predicted"/>
<organism evidence="2 3">
    <name type="scientific">Cytobacillus oceanisediminis</name>
    <dbReference type="NCBI Taxonomy" id="665099"/>
    <lineage>
        <taxon>Bacteria</taxon>
        <taxon>Bacillati</taxon>
        <taxon>Bacillota</taxon>
        <taxon>Bacilli</taxon>
        <taxon>Bacillales</taxon>
        <taxon>Bacillaceae</taxon>
        <taxon>Cytobacillus</taxon>
    </lineage>
</organism>
<dbReference type="RefSeq" id="WP_309043016.1">
    <property type="nucleotide sequence ID" value="NZ_QGTW01000005.1"/>
</dbReference>
<protein>
    <submittedName>
        <fullName evidence="2">Uncharacterized protein</fullName>
    </submittedName>
</protein>
<dbReference type="EMBL" id="QGTW01000005">
    <property type="protein sequence ID" value="PWW28912.1"/>
    <property type="molecule type" value="Genomic_DNA"/>
</dbReference>
<dbReference type="NCBIfam" id="NF041644">
    <property type="entry name" value="CBO0543_fam"/>
    <property type="match status" value="1"/>
</dbReference>
<dbReference type="AlphaFoldDB" id="A0A2V2ZYZ5"/>
<feature type="transmembrane region" description="Helical" evidence="1">
    <location>
        <begin position="26"/>
        <end position="49"/>
    </location>
</feature>
<dbReference type="Proteomes" id="UP000247150">
    <property type="component" value="Unassembled WGS sequence"/>
</dbReference>
<feature type="transmembrane region" description="Helical" evidence="1">
    <location>
        <begin position="61"/>
        <end position="77"/>
    </location>
</feature>
<reference evidence="2 3" key="1">
    <citation type="submission" date="2018-05" db="EMBL/GenBank/DDBJ databases">
        <title>Freshwater and sediment microbial communities from various areas in North America, analyzing microbe dynamics in response to fracking.</title>
        <authorList>
            <person name="Lamendella R."/>
        </authorList>
    </citation>
    <scope>NUCLEOTIDE SEQUENCE [LARGE SCALE GENOMIC DNA]</scope>
    <source>
        <strain evidence="2 3">15_TX</strain>
    </source>
</reference>
<keyword evidence="1" id="KW-1133">Transmembrane helix</keyword>
<dbReference type="InterPro" id="IPR048147">
    <property type="entry name" value="CBO0543-like"/>
</dbReference>
<accession>A0A2V2ZYZ5</accession>
<sequence>MVVIVYALITMPISIFLFLSRFPERWFLRVIYVFLWSGIYILIEWILYVFERVSYQNGWQIWYSFLFDIVMFSVIALHQYKPFPAYIISIFIIIFLITYFDIPFKFAK</sequence>
<keyword evidence="1" id="KW-0472">Membrane</keyword>
<keyword evidence="1" id="KW-0812">Transmembrane</keyword>
<evidence type="ECO:0000256" key="1">
    <source>
        <dbReference type="SAM" id="Phobius"/>
    </source>
</evidence>
<comment type="caution">
    <text evidence="2">The sequence shown here is derived from an EMBL/GenBank/DDBJ whole genome shotgun (WGS) entry which is preliminary data.</text>
</comment>